<keyword evidence="8" id="KW-0238">DNA-binding</keyword>
<feature type="domain" description="SF4 helicase" evidence="13">
    <location>
        <begin position="179"/>
        <end position="284"/>
    </location>
</feature>
<evidence type="ECO:0000256" key="1">
    <source>
        <dbReference type="ARBA" id="ARBA00008428"/>
    </source>
</evidence>
<evidence type="ECO:0000256" key="12">
    <source>
        <dbReference type="SAM" id="MobiDB-lite"/>
    </source>
</evidence>
<dbReference type="SUPFAM" id="SSF110849">
    <property type="entry name" value="ParB/Sulfiredoxin"/>
    <property type="match status" value="1"/>
</dbReference>
<dbReference type="Pfam" id="PF03796">
    <property type="entry name" value="DnaB_C"/>
    <property type="match status" value="1"/>
</dbReference>
<comment type="caution">
    <text evidence="14">The sequence shown here is derived from an EMBL/GenBank/DDBJ whole genome shotgun (WGS) entry which is preliminary data.</text>
</comment>
<dbReference type="GO" id="GO:0043139">
    <property type="term" value="F:5'-3' DNA helicase activity"/>
    <property type="evidence" value="ECO:0007669"/>
    <property type="project" value="UniProtKB-EC"/>
</dbReference>
<keyword evidence="2" id="KW-0639">Primosome</keyword>
<evidence type="ECO:0000256" key="10">
    <source>
        <dbReference type="ARBA" id="ARBA00044969"/>
    </source>
</evidence>
<dbReference type="InterPro" id="IPR036086">
    <property type="entry name" value="ParB/Sulfiredoxin_sf"/>
</dbReference>
<evidence type="ECO:0000256" key="5">
    <source>
        <dbReference type="ARBA" id="ARBA00022801"/>
    </source>
</evidence>
<feature type="region of interest" description="Disordered" evidence="12">
    <location>
        <begin position="579"/>
        <end position="630"/>
    </location>
</feature>
<dbReference type="PANTHER" id="PTHR30153">
    <property type="entry name" value="REPLICATIVE DNA HELICASE DNAB"/>
    <property type="match status" value="1"/>
</dbReference>
<proteinExistence type="inferred from homology"/>
<feature type="compositionally biased region" description="Pro residues" evidence="12">
    <location>
        <begin position="585"/>
        <end position="594"/>
    </location>
</feature>
<evidence type="ECO:0000313" key="14">
    <source>
        <dbReference type="EMBL" id="EBP3694749.1"/>
    </source>
</evidence>
<protein>
    <recommendedName>
        <fullName evidence="10">DNA 5'-3' helicase</fullName>
        <ecNumber evidence="10">5.6.2.3</ecNumber>
    </recommendedName>
</protein>
<keyword evidence="5" id="KW-0378">Hydrolase</keyword>
<dbReference type="GO" id="GO:0006269">
    <property type="term" value="P:DNA replication, synthesis of primer"/>
    <property type="evidence" value="ECO:0007669"/>
    <property type="project" value="UniProtKB-KW"/>
</dbReference>
<dbReference type="PANTHER" id="PTHR30153:SF2">
    <property type="entry name" value="REPLICATIVE DNA HELICASE"/>
    <property type="match status" value="1"/>
</dbReference>
<dbReference type="EMBL" id="AAGLNK010000017">
    <property type="protein sequence ID" value="EBP3694749.1"/>
    <property type="molecule type" value="Genomic_DNA"/>
</dbReference>
<evidence type="ECO:0000259" key="13">
    <source>
        <dbReference type="PROSITE" id="PS51199"/>
    </source>
</evidence>
<keyword evidence="7" id="KW-0067">ATP-binding</keyword>
<gene>
    <name evidence="14" type="ORF">PG27_16365</name>
</gene>
<evidence type="ECO:0000256" key="6">
    <source>
        <dbReference type="ARBA" id="ARBA00022806"/>
    </source>
</evidence>
<dbReference type="Gene3D" id="3.40.50.300">
    <property type="entry name" value="P-loop containing nucleotide triphosphate hydrolases"/>
    <property type="match status" value="1"/>
</dbReference>
<dbReference type="InterPro" id="IPR022304">
    <property type="entry name" value="ICE_PFGI_1_ParB"/>
</dbReference>
<evidence type="ECO:0000256" key="7">
    <source>
        <dbReference type="ARBA" id="ARBA00022840"/>
    </source>
</evidence>
<evidence type="ECO:0000256" key="2">
    <source>
        <dbReference type="ARBA" id="ARBA00022515"/>
    </source>
</evidence>
<evidence type="ECO:0000256" key="4">
    <source>
        <dbReference type="ARBA" id="ARBA00022741"/>
    </source>
</evidence>
<comment type="catalytic activity">
    <reaction evidence="11">
        <text>ATP + H2O = ADP + phosphate + H(+)</text>
        <dbReference type="Rhea" id="RHEA:13065"/>
        <dbReference type="ChEBI" id="CHEBI:15377"/>
        <dbReference type="ChEBI" id="CHEBI:15378"/>
        <dbReference type="ChEBI" id="CHEBI:30616"/>
        <dbReference type="ChEBI" id="CHEBI:43474"/>
        <dbReference type="ChEBI" id="CHEBI:456216"/>
        <dbReference type="EC" id="5.6.2.3"/>
    </reaction>
</comment>
<dbReference type="InterPro" id="IPR027417">
    <property type="entry name" value="P-loop_NTPase"/>
</dbReference>
<dbReference type="InterPro" id="IPR007694">
    <property type="entry name" value="DNA_helicase_DnaB-like_C"/>
</dbReference>
<dbReference type="Gene3D" id="1.10.860.10">
    <property type="entry name" value="DNAb Helicase, Chain A"/>
    <property type="match status" value="1"/>
</dbReference>
<keyword evidence="6" id="KW-0347">Helicase</keyword>
<dbReference type="InterPro" id="IPR036185">
    <property type="entry name" value="DNA_heli_DnaB-like_N_sf"/>
</dbReference>
<comment type="similarity">
    <text evidence="1">Belongs to the helicase family. DnaB subfamily.</text>
</comment>
<dbReference type="PROSITE" id="PS51199">
    <property type="entry name" value="SF4_HELICASE"/>
    <property type="match status" value="1"/>
</dbReference>
<dbReference type="GO" id="GO:1990077">
    <property type="term" value="C:primosome complex"/>
    <property type="evidence" value="ECO:0007669"/>
    <property type="project" value="UniProtKB-KW"/>
</dbReference>
<dbReference type="AlphaFoldDB" id="A0A5U3D337"/>
<dbReference type="InterPro" id="IPR016136">
    <property type="entry name" value="DNA_helicase_N/primase_C"/>
</dbReference>
<evidence type="ECO:0000256" key="9">
    <source>
        <dbReference type="ARBA" id="ARBA00023235"/>
    </source>
</evidence>
<evidence type="ECO:0000256" key="11">
    <source>
        <dbReference type="ARBA" id="ARBA00048954"/>
    </source>
</evidence>
<dbReference type="Pfam" id="PF00772">
    <property type="entry name" value="DnaB"/>
    <property type="match status" value="1"/>
</dbReference>
<dbReference type="GO" id="GO:0003677">
    <property type="term" value="F:DNA binding"/>
    <property type="evidence" value="ECO:0007669"/>
    <property type="project" value="UniProtKB-KW"/>
</dbReference>
<keyword evidence="4" id="KW-0547">Nucleotide-binding</keyword>
<dbReference type="NCBIfam" id="TIGR03764">
    <property type="entry name" value="ICE_PFGI_1_parB"/>
    <property type="match status" value="1"/>
</dbReference>
<sequence length="772" mass="87181">MSKRKRPQPPHSVEAEQSVLGGLMLDNNRWDDVATQISAQDFFISAHRTIYSHMQTLIEQGNPIDLITLSESLEQQERLEQVGGFAYLAELSKNTPSAANIIPYAQYIASYGELRQLLLLGNELSDMAGQPRSNVADVLAFAEQKLFAIAQSHQDGGLTDISACFDNVLAGIAQRYEAERGSLSGTPSGLEQLDALTCGFQPADLIIAAARPSVGKTAFALTLCVNALMLLPAQPVQIYSMEMSAEQLLLRLVSMLGRVSQARLRSGDLSDDDWQQIGISANVLTTEWKDRLLQGNFDRGRSPDERFADPLIETSMIVTLEQLRPYDLNPRLMRNPSYDDIKESIRRRGLDTPPPITRRPDQEWFIIANGGNTRLSILNELWRETHDERFWRIQCLYKPWAGTSDQPMLGELRCLIGHLAENDMHGKLSFIERALGINKARELYQQVEKCQLSQRELAEHLKNDGYPINQSHISRMEQALEYLLPCIPEVLYAGMGRSQVEKLLSLRSASLHLWQRHAAEDDGSFDNLFSSALSLFNDQPEDFAIERVQDELLGLMSQELNVDYNLLLLDVDPSEQKRQAVLGPTPEPPPYIPPEEPEPRPVTRRRKPETEEEDIGTPAPLPEPEEAPSLLCEGTEPVTDIWRIPQLWDTTESLRSASDRLAWDLAEHYAIDDRVISDANENGIGFRVMPFASDHPMFTRPQSRACWALLAALNEIPLTEDLASSLTLTLFFQRDADDFFFSDLFLIKAFRLIRIVRRIRELQQEAQHAADD</sequence>
<dbReference type="InterPro" id="IPR007693">
    <property type="entry name" value="DNA_helicase_DnaB-like_N"/>
</dbReference>
<dbReference type="EC" id="5.6.2.3" evidence="10"/>
<dbReference type="GO" id="GO:0016787">
    <property type="term" value="F:hydrolase activity"/>
    <property type="evidence" value="ECO:0007669"/>
    <property type="project" value="UniProtKB-KW"/>
</dbReference>
<evidence type="ECO:0000256" key="8">
    <source>
        <dbReference type="ARBA" id="ARBA00023125"/>
    </source>
</evidence>
<name>A0A5U3D337_SALDZ</name>
<evidence type="ECO:0000256" key="3">
    <source>
        <dbReference type="ARBA" id="ARBA00022705"/>
    </source>
</evidence>
<dbReference type="SUPFAM" id="SSF48024">
    <property type="entry name" value="N-terminal domain of DnaB helicase"/>
    <property type="match status" value="1"/>
</dbReference>
<dbReference type="GO" id="GO:0005829">
    <property type="term" value="C:cytosol"/>
    <property type="evidence" value="ECO:0007669"/>
    <property type="project" value="TreeGrafter"/>
</dbReference>
<keyword evidence="9" id="KW-0413">Isomerase</keyword>
<reference evidence="14" key="1">
    <citation type="submission" date="2018-07" db="EMBL/GenBank/DDBJ databases">
        <authorList>
            <consortium name="GenomeTrakr network: Whole genome sequencing for foodborne pathogen traceback"/>
        </authorList>
    </citation>
    <scope>NUCLEOTIDE SEQUENCE</scope>
    <source>
        <strain evidence="14">CFSAN008697</strain>
    </source>
</reference>
<accession>A0A5U3D337</accession>
<organism evidence="14">
    <name type="scientific">Salmonella diarizonae</name>
    <dbReference type="NCBI Taxonomy" id="59204"/>
    <lineage>
        <taxon>Bacteria</taxon>
        <taxon>Pseudomonadati</taxon>
        <taxon>Pseudomonadota</taxon>
        <taxon>Gammaproteobacteria</taxon>
        <taxon>Enterobacterales</taxon>
        <taxon>Enterobacteriaceae</taxon>
        <taxon>Salmonella</taxon>
    </lineage>
</organism>
<dbReference type="SUPFAM" id="SSF52540">
    <property type="entry name" value="P-loop containing nucleoside triphosphate hydrolases"/>
    <property type="match status" value="1"/>
</dbReference>
<dbReference type="GO" id="GO:0005524">
    <property type="term" value="F:ATP binding"/>
    <property type="evidence" value="ECO:0007669"/>
    <property type="project" value="UniProtKB-KW"/>
</dbReference>
<keyword evidence="3" id="KW-0235">DNA replication</keyword>